<dbReference type="EMBL" id="CP036267">
    <property type="protein sequence ID" value="QDT32531.1"/>
    <property type="molecule type" value="Genomic_DNA"/>
</dbReference>
<dbReference type="RefSeq" id="WP_145197853.1">
    <property type="nucleotide sequence ID" value="NZ_CP036267.1"/>
</dbReference>
<sequence length="442" mass="48918">MSDDSTKAGFFRSKRVFALCSLSVLAVVTLLVLFLLRGGTLGAKLTEIREKGLPTSPSELNDYYAVPAGVADRTDAWQKVFDLLENADLENRGQALPYIGNGPTPVPPPGEKWDQLALSRKFLVEHEQEIAAIHEAGAETGQIRFPLDFTLGNPLQFEISSRPRTIARLLSLDAHVSTHDGDSERTLNDIRSIFAISDALQGEVILVRHLLRNALHAMGISVLEEVFSHNDWTDEDLAALQESIRRADFRDELIFALHGERAISLKLIDMISFGPFRSSSKIELIRLTDRTVSGVEESWIAGIDRQKEIAAENTANRGKGMSWLKFQAVFALAPVYQQTVLSGARAVARQRCALVALAAKRHQLRHGRYPTSPQDIDKDLIGPGEQVEEILTDPFDGKPLRWISEDARLLVYSLGTDLKDDGGNTIDTDEASAPDVGFWIDK</sequence>
<name>A0A517QLP6_9PLAN</name>
<dbReference type="OrthoDB" id="273311at2"/>
<protein>
    <recommendedName>
        <fullName evidence="3">Bacterial type II secretion system protein G</fullName>
    </recommendedName>
</protein>
<evidence type="ECO:0008006" key="3">
    <source>
        <dbReference type="Google" id="ProtNLM"/>
    </source>
</evidence>
<dbReference type="Proteomes" id="UP000315724">
    <property type="component" value="Chromosome"/>
</dbReference>
<accession>A0A517QLP6</accession>
<evidence type="ECO:0000313" key="2">
    <source>
        <dbReference type="Proteomes" id="UP000315724"/>
    </source>
</evidence>
<reference evidence="1 2" key="1">
    <citation type="submission" date="2019-02" db="EMBL/GenBank/DDBJ databases">
        <title>Deep-cultivation of Planctomycetes and their phenomic and genomic characterization uncovers novel biology.</title>
        <authorList>
            <person name="Wiegand S."/>
            <person name="Jogler M."/>
            <person name="Boedeker C."/>
            <person name="Pinto D."/>
            <person name="Vollmers J."/>
            <person name="Rivas-Marin E."/>
            <person name="Kohn T."/>
            <person name="Peeters S.H."/>
            <person name="Heuer A."/>
            <person name="Rast P."/>
            <person name="Oberbeckmann S."/>
            <person name="Bunk B."/>
            <person name="Jeske O."/>
            <person name="Meyerdierks A."/>
            <person name="Storesund J.E."/>
            <person name="Kallscheuer N."/>
            <person name="Luecker S."/>
            <person name="Lage O.M."/>
            <person name="Pohl T."/>
            <person name="Merkel B.J."/>
            <person name="Hornburger P."/>
            <person name="Mueller R.-W."/>
            <person name="Bruemmer F."/>
            <person name="Labrenz M."/>
            <person name="Spormann A.M."/>
            <person name="Op den Camp H."/>
            <person name="Overmann J."/>
            <person name="Amann R."/>
            <person name="Jetten M.S.M."/>
            <person name="Mascher T."/>
            <person name="Medema M.H."/>
            <person name="Devos D.P."/>
            <person name="Kaster A.-K."/>
            <person name="Ovreas L."/>
            <person name="Rohde M."/>
            <person name="Galperin M.Y."/>
            <person name="Jogler C."/>
        </authorList>
    </citation>
    <scope>NUCLEOTIDE SEQUENCE [LARGE SCALE GENOMIC DNA]</scope>
    <source>
        <strain evidence="1 2">Mal48</strain>
    </source>
</reference>
<keyword evidence="2" id="KW-1185">Reference proteome</keyword>
<evidence type="ECO:0000313" key="1">
    <source>
        <dbReference type="EMBL" id="QDT32531.1"/>
    </source>
</evidence>
<organism evidence="1 2">
    <name type="scientific">Thalassoglobus polymorphus</name>
    <dbReference type="NCBI Taxonomy" id="2527994"/>
    <lineage>
        <taxon>Bacteria</taxon>
        <taxon>Pseudomonadati</taxon>
        <taxon>Planctomycetota</taxon>
        <taxon>Planctomycetia</taxon>
        <taxon>Planctomycetales</taxon>
        <taxon>Planctomycetaceae</taxon>
        <taxon>Thalassoglobus</taxon>
    </lineage>
</organism>
<dbReference type="KEGG" id="tpol:Mal48_17780"/>
<dbReference type="AlphaFoldDB" id="A0A517QLP6"/>
<proteinExistence type="predicted"/>
<gene>
    <name evidence="1" type="ORF">Mal48_17780</name>
</gene>